<dbReference type="InterPro" id="IPR042054">
    <property type="entry name" value="YegD-like"/>
</dbReference>
<name>A0A6L5JUL3_RHOTE</name>
<dbReference type="PROSITE" id="PS01036">
    <property type="entry name" value="HSP70_3"/>
    <property type="match status" value="1"/>
</dbReference>
<dbReference type="Proteomes" id="UP000480275">
    <property type="component" value="Unassembled WGS sequence"/>
</dbReference>
<organism evidence="4 5">
    <name type="scientific">Rhodocyclus tenuis</name>
    <name type="common">Rhodospirillum tenue</name>
    <dbReference type="NCBI Taxonomy" id="1066"/>
    <lineage>
        <taxon>Bacteria</taxon>
        <taxon>Pseudomonadati</taxon>
        <taxon>Pseudomonadota</taxon>
        <taxon>Betaproteobacteria</taxon>
        <taxon>Rhodocyclales</taxon>
        <taxon>Rhodocyclaceae</taxon>
        <taxon>Rhodocyclus</taxon>
    </lineage>
</organism>
<evidence type="ECO:0000313" key="5">
    <source>
        <dbReference type="Proteomes" id="UP000480275"/>
    </source>
</evidence>
<evidence type="ECO:0000256" key="2">
    <source>
        <dbReference type="ARBA" id="ARBA00022741"/>
    </source>
</evidence>
<dbReference type="InterPro" id="IPR043129">
    <property type="entry name" value="ATPase_NBD"/>
</dbReference>
<accession>A0A6L5JUL3</accession>
<dbReference type="GO" id="GO:0005524">
    <property type="term" value="F:ATP binding"/>
    <property type="evidence" value="ECO:0007669"/>
    <property type="project" value="UniProtKB-KW"/>
</dbReference>
<evidence type="ECO:0000313" key="4">
    <source>
        <dbReference type="EMBL" id="MQY51057.1"/>
    </source>
</evidence>
<dbReference type="PRINTS" id="PR00301">
    <property type="entry name" value="HEATSHOCK70"/>
</dbReference>
<dbReference type="Gene3D" id="3.30.420.40">
    <property type="match status" value="2"/>
</dbReference>
<evidence type="ECO:0000256" key="1">
    <source>
        <dbReference type="ARBA" id="ARBA00007381"/>
    </source>
</evidence>
<dbReference type="InterPro" id="IPR018181">
    <property type="entry name" value="Heat_shock_70_CS"/>
</dbReference>
<reference evidence="4 5" key="1">
    <citation type="submission" date="2019-10" db="EMBL/GenBank/DDBJ databases">
        <title>Whole-genome sequence of the purple nonsulfur photosynthetic bacterium Rhodocyclus tenuis.</title>
        <authorList>
            <person name="Kyndt J.A."/>
            <person name="Meyer T.E."/>
        </authorList>
    </citation>
    <scope>NUCLEOTIDE SEQUENCE [LARGE SCALE GENOMIC DNA]</scope>
    <source>
        <strain evidence="4 5">DSM 110</strain>
    </source>
</reference>
<dbReference type="EMBL" id="WIXJ01000002">
    <property type="protein sequence ID" value="MQY51057.1"/>
    <property type="molecule type" value="Genomic_DNA"/>
</dbReference>
<comment type="caution">
    <text evidence="4">The sequence shown here is derived from an EMBL/GenBank/DDBJ whole genome shotgun (WGS) entry which is preliminary data.</text>
</comment>
<comment type="similarity">
    <text evidence="1">Belongs to the heat shock protein 70 family.</text>
</comment>
<keyword evidence="3" id="KW-0067">ATP-binding</keyword>
<dbReference type="Pfam" id="PF00012">
    <property type="entry name" value="HSP70"/>
    <property type="match status" value="3"/>
</dbReference>
<dbReference type="CDD" id="cd10231">
    <property type="entry name" value="ASKHA_NBD_HSP70_YegD-like"/>
    <property type="match status" value="1"/>
</dbReference>
<proteinExistence type="inferred from homology"/>
<dbReference type="PANTHER" id="PTHR19375">
    <property type="entry name" value="HEAT SHOCK PROTEIN 70KDA"/>
    <property type="match status" value="1"/>
</dbReference>
<dbReference type="OrthoDB" id="9807934at2"/>
<keyword evidence="2" id="KW-0547">Nucleotide-binding</keyword>
<dbReference type="InterPro" id="IPR013126">
    <property type="entry name" value="Hsp_70_fam"/>
</dbReference>
<gene>
    <name evidence="4" type="ORF">GHK24_04595</name>
</gene>
<dbReference type="AlphaFoldDB" id="A0A6L5JUL3"/>
<evidence type="ECO:0000256" key="3">
    <source>
        <dbReference type="ARBA" id="ARBA00022840"/>
    </source>
</evidence>
<protein>
    <submittedName>
        <fullName evidence="4">Hsp70 family protein</fullName>
    </submittedName>
</protein>
<sequence length="421" mass="45727">MSHAPSARACGIDFGTSNSTVGCLRPEHPTLLTLEDGKVTLPSVVFFNAEDESTRFGRAGLADYLAGYEGRLMRSLKSLLGSRLIEGKTEVHGRSLLFRDLLAQFIGELKRRADQHGERPFAQVVMGRPVYFVDGNPEADQAAEATLAEIAHAVGFTDVSFQFEPIAAAFHYETSLAREELVLVADIGGGTSDFSLVRLSPARARKDDRRDDLLANGGVHIGGTDFDRQLSLASVMPHLGYRSQLNSAREMPSGIFFNLATWHTINFAYTRQVLAEQQRLAIDAREPEKMARLLRLIDTRAGHWLANEVEHAKIALSDSDRIDLPLDRLEAALTLPITRDEFDQATAGLVDSVESTVAGLLRDAGVAAEAIDTVFFTGGSSGVPRLRQRIAALLPKARAVEGDLFGSIGAGLAVEAARRYG</sequence>
<dbReference type="SUPFAM" id="SSF53067">
    <property type="entry name" value="Actin-like ATPase domain"/>
    <property type="match status" value="2"/>
</dbReference>
<dbReference type="GO" id="GO:0140662">
    <property type="term" value="F:ATP-dependent protein folding chaperone"/>
    <property type="evidence" value="ECO:0007669"/>
    <property type="project" value="InterPro"/>
</dbReference>